<dbReference type="PROSITE" id="PS51918">
    <property type="entry name" value="RADICAL_SAM"/>
    <property type="match status" value="1"/>
</dbReference>
<evidence type="ECO:0000313" key="8">
    <source>
        <dbReference type="EMBL" id="HHQ49845.1"/>
    </source>
</evidence>
<evidence type="ECO:0000256" key="2">
    <source>
        <dbReference type="ARBA" id="ARBA00022485"/>
    </source>
</evidence>
<dbReference type="SUPFAM" id="SSF102114">
    <property type="entry name" value="Radical SAM enzymes"/>
    <property type="match status" value="1"/>
</dbReference>
<dbReference type="PANTHER" id="PTHR11228:SF34">
    <property type="entry name" value="TUNGSTEN-CONTAINING ALDEHYDE FERREDOXIN OXIDOREDUCTASE COFACTOR MODIFYING PROTEIN"/>
    <property type="match status" value="1"/>
</dbReference>
<evidence type="ECO:0000259" key="7">
    <source>
        <dbReference type="PROSITE" id="PS51918"/>
    </source>
</evidence>
<dbReference type="SFLD" id="SFLDG01067">
    <property type="entry name" value="SPASM/twitch_domain_containing"/>
    <property type="match status" value="1"/>
</dbReference>
<dbReference type="SMART" id="SM00729">
    <property type="entry name" value="Elp3"/>
    <property type="match status" value="1"/>
</dbReference>
<dbReference type="NCBIfam" id="TIGR04085">
    <property type="entry name" value="rSAM_more_4Fe4S"/>
    <property type="match status" value="1"/>
</dbReference>
<comment type="cofactor">
    <cofactor evidence="1">
        <name>[4Fe-4S] cluster</name>
        <dbReference type="ChEBI" id="CHEBI:49883"/>
    </cofactor>
</comment>
<accession>A0A7J3Z5G7</accession>
<dbReference type="CDD" id="cd01335">
    <property type="entry name" value="Radical_SAM"/>
    <property type="match status" value="1"/>
</dbReference>
<dbReference type="Gene3D" id="3.20.20.70">
    <property type="entry name" value="Aldolase class I"/>
    <property type="match status" value="1"/>
</dbReference>
<dbReference type="GO" id="GO:0003824">
    <property type="term" value="F:catalytic activity"/>
    <property type="evidence" value="ECO:0007669"/>
    <property type="project" value="InterPro"/>
</dbReference>
<keyword evidence="5" id="KW-0408">Iron</keyword>
<comment type="caution">
    <text evidence="8">The sequence shown here is derived from an EMBL/GenBank/DDBJ whole genome shotgun (WGS) entry which is preliminary data.</text>
</comment>
<dbReference type="InterPro" id="IPR023885">
    <property type="entry name" value="4Fe4S-binding_SPASM_dom"/>
</dbReference>
<proteinExistence type="predicted"/>
<organism evidence="8">
    <name type="scientific">Ignisphaera aggregans</name>
    <dbReference type="NCBI Taxonomy" id="334771"/>
    <lineage>
        <taxon>Archaea</taxon>
        <taxon>Thermoproteota</taxon>
        <taxon>Thermoprotei</taxon>
        <taxon>Desulfurococcales</taxon>
        <taxon>Desulfurococcaceae</taxon>
        <taxon>Ignisphaera</taxon>
    </lineage>
</organism>
<dbReference type="SFLD" id="SFLDG01386">
    <property type="entry name" value="main_SPASM_domain-containing"/>
    <property type="match status" value="1"/>
</dbReference>
<keyword evidence="3" id="KW-0949">S-adenosyl-L-methionine</keyword>
<reference evidence="8" key="1">
    <citation type="journal article" date="2020" name="mSystems">
        <title>Genome- and Community-Level Interaction Insights into Carbon Utilization and Element Cycling Functions of Hydrothermarchaeota in Hydrothermal Sediment.</title>
        <authorList>
            <person name="Zhou Z."/>
            <person name="Liu Y."/>
            <person name="Xu W."/>
            <person name="Pan J."/>
            <person name="Luo Z.H."/>
            <person name="Li M."/>
        </authorList>
    </citation>
    <scope>NUCLEOTIDE SEQUENCE [LARGE SCALE GENOMIC DNA]</scope>
    <source>
        <strain evidence="8">SpSt-1105</strain>
    </source>
</reference>
<evidence type="ECO:0000256" key="6">
    <source>
        <dbReference type="ARBA" id="ARBA00023014"/>
    </source>
</evidence>
<keyword evidence="4" id="KW-0479">Metal-binding</keyword>
<dbReference type="SFLD" id="SFLDS00029">
    <property type="entry name" value="Radical_SAM"/>
    <property type="match status" value="1"/>
</dbReference>
<evidence type="ECO:0000256" key="4">
    <source>
        <dbReference type="ARBA" id="ARBA00022723"/>
    </source>
</evidence>
<keyword evidence="6" id="KW-0411">Iron-sulfur</keyword>
<dbReference type="EMBL" id="DRYQ01000008">
    <property type="protein sequence ID" value="HHQ49845.1"/>
    <property type="molecule type" value="Genomic_DNA"/>
</dbReference>
<evidence type="ECO:0000256" key="5">
    <source>
        <dbReference type="ARBA" id="ARBA00023004"/>
    </source>
</evidence>
<gene>
    <name evidence="8" type="ORF">ENM66_00625</name>
</gene>
<dbReference type="Pfam" id="PF04055">
    <property type="entry name" value="Radical_SAM"/>
    <property type="match status" value="1"/>
</dbReference>
<dbReference type="PIRSF" id="PIRSF037420">
    <property type="entry name" value="PQQ_syn_pqqE"/>
    <property type="match status" value="1"/>
</dbReference>
<dbReference type="GO" id="GO:0051539">
    <property type="term" value="F:4 iron, 4 sulfur cluster binding"/>
    <property type="evidence" value="ECO:0007669"/>
    <property type="project" value="UniProtKB-KW"/>
</dbReference>
<sequence>MQSTPLHIAWQTTYACPLRCVHCYATSGPREFLSEGEALKLIEEAHELGAKSFVFTGGEPLTRHDILKLIEFASSLGLKPIIATNAILITYEHVEVFKRCRAGVAVNFPALSEDVHAKFTGVPSSLLKKLRSIEVMLKEGVQVSVGIAVTRLNIHEVEKVIMFTRREGVFCDVVAVVPMGRATIDSLPPLQQYEELVLRLLEVWRAAPMNAIGYKTFSEWKTDVAVYEPSYAALLRMRGFDVPGKLCSITQTLHIMEDGSARPCPYIPYAIGNVRRENLKSIWEKMKRDGFLQRLADSSNLKGRCGRCQYRDVCGGCRARAYWVYRDYFAEDPVCVAKLV</sequence>
<keyword evidence="2" id="KW-0004">4Fe-4S</keyword>
<dbReference type="InterPro" id="IPR017200">
    <property type="entry name" value="PqqE-like"/>
</dbReference>
<protein>
    <submittedName>
        <fullName evidence="8">Radical SAM protein</fullName>
    </submittedName>
</protein>
<name>A0A7J3Z5G7_9CREN</name>
<dbReference type="InterPro" id="IPR058240">
    <property type="entry name" value="rSAM_sf"/>
</dbReference>
<dbReference type="GO" id="GO:0046872">
    <property type="term" value="F:metal ion binding"/>
    <property type="evidence" value="ECO:0007669"/>
    <property type="project" value="UniProtKB-KW"/>
</dbReference>
<dbReference type="InterPro" id="IPR006638">
    <property type="entry name" value="Elp3/MiaA/NifB-like_rSAM"/>
</dbReference>
<feature type="domain" description="Radical SAM core" evidence="7">
    <location>
        <begin position="2"/>
        <end position="215"/>
    </location>
</feature>
<dbReference type="InterPro" id="IPR050377">
    <property type="entry name" value="Radical_SAM_PqqE_MftC-like"/>
</dbReference>
<dbReference type="CDD" id="cd21123">
    <property type="entry name" value="SPASM_MftC-like"/>
    <property type="match status" value="1"/>
</dbReference>
<evidence type="ECO:0000256" key="3">
    <source>
        <dbReference type="ARBA" id="ARBA00022691"/>
    </source>
</evidence>
<dbReference type="PANTHER" id="PTHR11228">
    <property type="entry name" value="RADICAL SAM DOMAIN PROTEIN"/>
    <property type="match status" value="1"/>
</dbReference>
<dbReference type="Pfam" id="PF13186">
    <property type="entry name" value="SPASM"/>
    <property type="match status" value="1"/>
</dbReference>
<dbReference type="AlphaFoldDB" id="A0A7J3Z5G7"/>
<dbReference type="InterPro" id="IPR007197">
    <property type="entry name" value="rSAM"/>
</dbReference>
<evidence type="ECO:0000256" key="1">
    <source>
        <dbReference type="ARBA" id="ARBA00001966"/>
    </source>
</evidence>
<dbReference type="InterPro" id="IPR013785">
    <property type="entry name" value="Aldolase_TIM"/>
</dbReference>